<evidence type="ECO:0000313" key="4">
    <source>
        <dbReference type="Proteomes" id="UP000000822"/>
    </source>
</evidence>
<dbReference type="Proteomes" id="UP000000822">
    <property type="component" value="Chromosome"/>
</dbReference>
<dbReference type="KEGG" id="oih:OB1898"/>
<feature type="region of interest" description="Disordered" evidence="1">
    <location>
        <begin position="61"/>
        <end position="119"/>
    </location>
</feature>
<dbReference type="InterPro" id="IPR048110">
    <property type="entry name" value="SA1362/YqhP-like"/>
</dbReference>
<dbReference type="HOGENOM" id="CLU_148482_1_0_9"/>
<sequence length="119" mass="13560">MKNKSMAILVYIIIGLAAVGLFSQLFGNTISFLSRIFVTFLIGAAIFGLLYYFFVKRQSPTNTEDRKKYKQAVKQSKTKYNSTSSIPKKPTNKKKRTKKSSHLRVIEGNKAKKKNRASY</sequence>
<reference evidence="3 4" key="2">
    <citation type="journal article" date="2002" name="Nucleic Acids Res.">
        <title>Genome sequence of Oceanobacillus iheyensis isolated from the Iheya Ridge and its unexpected adaptive capabilities to extreme environments.</title>
        <authorList>
            <person name="Takami H."/>
            <person name="Takaki Y."/>
            <person name="Uchiyama I."/>
        </authorList>
    </citation>
    <scope>NUCLEOTIDE SEQUENCE [LARGE SCALE GENOMIC DNA]</scope>
    <source>
        <strain evidence="4">DSM 14371 / CIP 107618 / JCM 11309 / KCTC 3954 / HTE831</strain>
    </source>
</reference>
<keyword evidence="2" id="KW-1133">Transmembrane helix</keyword>
<keyword evidence="2" id="KW-0472">Membrane</keyword>
<feature type="transmembrane region" description="Helical" evidence="2">
    <location>
        <begin position="32"/>
        <end position="54"/>
    </location>
</feature>
<name>Q8EQ25_OCEIH</name>
<dbReference type="OrthoDB" id="2974227at2"/>
<keyword evidence="2" id="KW-0812">Transmembrane</keyword>
<reference evidence="3 4" key="1">
    <citation type="journal article" date="2001" name="FEMS Microbiol. Lett.">
        <title>Oceanobacillus iheyensis gen. nov., sp. nov., a deep-sea extremely halotolerant and alkaliphilic species isolated from a depth of 1050 m on the Iheya Ridge.</title>
        <authorList>
            <person name="Lu J."/>
            <person name="Nogi Y."/>
            <person name="Takami H."/>
        </authorList>
    </citation>
    <scope>NUCLEOTIDE SEQUENCE [LARGE SCALE GENOMIC DNA]</scope>
    <source>
        <strain evidence="4">DSM 14371 / CIP 107618 / JCM 11309 / KCTC 3954 / HTE831</strain>
    </source>
</reference>
<accession>Q8EQ25</accession>
<dbReference type="NCBIfam" id="NF041554">
    <property type="entry name" value="SA1362_fam"/>
    <property type="match status" value="1"/>
</dbReference>
<dbReference type="EMBL" id="BA000028">
    <property type="protein sequence ID" value="BAC13854.1"/>
    <property type="molecule type" value="Genomic_DNA"/>
</dbReference>
<evidence type="ECO:0000256" key="2">
    <source>
        <dbReference type="SAM" id="Phobius"/>
    </source>
</evidence>
<organism evidence="3 4">
    <name type="scientific">Oceanobacillus iheyensis (strain DSM 14371 / CIP 107618 / JCM 11309 / KCTC 3954 / HTE831)</name>
    <dbReference type="NCBI Taxonomy" id="221109"/>
    <lineage>
        <taxon>Bacteria</taxon>
        <taxon>Bacillati</taxon>
        <taxon>Bacillota</taxon>
        <taxon>Bacilli</taxon>
        <taxon>Bacillales</taxon>
        <taxon>Bacillaceae</taxon>
        <taxon>Oceanobacillus</taxon>
    </lineage>
</organism>
<keyword evidence="4" id="KW-1185">Reference proteome</keyword>
<dbReference type="RefSeq" id="WP_011066295.1">
    <property type="nucleotide sequence ID" value="NC_004193.1"/>
</dbReference>
<gene>
    <name evidence="3" type="ordered locus">OB1898</name>
</gene>
<dbReference type="eggNOG" id="ENOG50335N0">
    <property type="taxonomic scope" value="Bacteria"/>
</dbReference>
<dbReference type="STRING" id="221109.gene:10734138"/>
<evidence type="ECO:0000256" key="1">
    <source>
        <dbReference type="SAM" id="MobiDB-lite"/>
    </source>
</evidence>
<evidence type="ECO:0000313" key="3">
    <source>
        <dbReference type="EMBL" id="BAC13854.1"/>
    </source>
</evidence>
<protein>
    <submittedName>
        <fullName evidence="3">Hypothetical conserved protein</fullName>
    </submittedName>
</protein>
<feature type="compositionally biased region" description="Basic residues" evidence="1">
    <location>
        <begin position="90"/>
        <end position="102"/>
    </location>
</feature>
<feature type="transmembrane region" description="Helical" evidence="2">
    <location>
        <begin position="7"/>
        <end position="26"/>
    </location>
</feature>
<proteinExistence type="predicted"/>
<dbReference type="AlphaFoldDB" id="Q8EQ25"/>